<dbReference type="Proteomes" id="UP000095767">
    <property type="component" value="Unassembled WGS sequence"/>
</dbReference>
<dbReference type="EMBL" id="LWDX02017356">
    <property type="protein sequence ID" value="OEL33845.1"/>
    <property type="molecule type" value="Genomic_DNA"/>
</dbReference>
<dbReference type="AlphaFoldDB" id="A0A1E5W919"/>
<reference evidence="2 3" key="1">
    <citation type="submission" date="2016-09" db="EMBL/GenBank/DDBJ databases">
        <title>The draft genome of Dichanthelium oligosanthes: A C3 panicoid grass species.</title>
        <authorList>
            <person name="Studer A.J."/>
            <person name="Schnable J.C."/>
            <person name="Brutnell T.P."/>
        </authorList>
    </citation>
    <scope>NUCLEOTIDE SEQUENCE [LARGE SCALE GENOMIC DNA]</scope>
    <source>
        <strain evidence="3">cv. Kellogg 1175</strain>
        <tissue evidence="2">Leaf</tissue>
    </source>
</reference>
<feature type="compositionally biased region" description="Polar residues" evidence="1">
    <location>
        <begin position="21"/>
        <end position="31"/>
    </location>
</feature>
<accession>A0A1E5W919</accession>
<gene>
    <name evidence="2" type="ORF">BAE44_0005139</name>
</gene>
<organism evidence="2 3">
    <name type="scientific">Dichanthelium oligosanthes</name>
    <dbReference type="NCBI Taxonomy" id="888268"/>
    <lineage>
        <taxon>Eukaryota</taxon>
        <taxon>Viridiplantae</taxon>
        <taxon>Streptophyta</taxon>
        <taxon>Embryophyta</taxon>
        <taxon>Tracheophyta</taxon>
        <taxon>Spermatophyta</taxon>
        <taxon>Magnoliopsida</taxon>
        <taxon>Liliopsida</taxon>
        <taxon>Poales</taxon>
        <taxon>Poaceae</taxon>
        <taxon>PACMAD clade</taxon>
        <taxon>Panicoideae</taxon>
        <taxon>Panicodae</taxon>
        <taxon>Paniceae</taxon>
        <taxon>Dichantheliinae</taxon>
        <taxon>Dichanthelium</taxon>
    </lineage>
</organism>
<proteinExistence type="predicted"/>
<protein>
    <submittedName>
        <fullName evidence="2">Uncharacterized protein</fullName>
    </submittedName>
</protein>
<feature type="region of interest" description="Disordered" evidence="1">
    <location>
        <begin position="1"/>
        <end position="31"/>
    </location>
</feature>
<feature type="non-terminal residue" evidence="2">
    <location>
        <position position="1"/>
    </location>
</feature>
<sequence length="31" mass="2942">LIRGRCSSAGSGAATGPLSPASPSRGTSSPR</sequence>
<comment type="caution">
    <text evidence="2">The sequence shown here is derived from an EMBL/GenBank/DDBJ whole genome shotgun (WGS) entry which is preliminary data.</text>
</comment>
<keyword evidence="3" id="KW-1185">Reference proteome</keyword>
<evidence type="ECO:0000256" key="1">
    <source>
        <dbReference type="SAM" id="MobiDB-lite"/>
    </source>
</evidence>
<evidence type="ECO:0000313" key="2">
    <source>
        <dbReference type="EMBL" id="OEL33845.1"/>
    </source>
</evidence>
<name>A0A1E5W919_9POAL</name>
<evidence type="ECO:0000313" key="3">
    <source>
        <dbReference type="Proteomes" id="UP000095767"/>
    </source>
</evidence>